<dbReference type="STRING" id="44941.A0A397VD58"/>
<dbReference type="InterPro" id="IPR034164">
    <property type="entry name" value="Pepsin-like_dom"/>
</dbReference>
<dbReference type="InterPro" id="IPR033121">
    <property type="entry name" value="PEPTIDASE_A1"/>
</dbReference>
<dbReference type="Gene3D" id="2.40.70.10">
    <property type="entry name" value="Acid Proteases"/>
    <property type="match status" value="2"/>
</dbReference>
<evidence type="ECO:0000256" key="4">
    <source>
        <dbReference type="ARBA" id="ARBA00022670"/>
    </source>
</evidence>
<dbReference type="PROSITE" id="PS51767">
    <property type="entry name" value="PEPTIDASE_A1"/>
    <property type="match status" value="1"/>
</dbReference>
<dbReference type="CDD" id="cd05471">
    <property type="entry name" value="pepsin_like"/>
    <property type="match status" value="1"/>
</dbReference>
<dbReference type="EC" id="3.4.23.21" evidence="3"/>
<dbReference type="OrthoDB" id="2747330at2759"/>
<dbReference type="Proteomes" id="UP000266673">
    <property type="component" value="Unassembled WGS sequence"/>
</dbReference>
<keyword evidence="13" id="KW-1185">Reference proteome</keyword>
<evidence type="ECO:0000256" key="6">
    <source>
        <dbReference type="ARBA" id="ARBA00022750"/>
    </source>
</evidence>
<feature type="active site" evidence="8">
    <location>
        <position position="221"/>
    </location>
</feature>
<evidence type="ECO:0000259" key="11">
    <source>
        <dbReference type="PROSITE" id="PS51767"/>
    </source>
</evidence>
<gene>
    <name evidence="12" type="ORF">C2G38_1963955</name>
</gene>
<proteinExistence type="inferred from homology"/>
<keyword evidence="7 10" id="KW-0378">Hydrolase</keyword>
<dbReference type="AlphaFoldDB" id="A0A397VD58"/>
<organism evidence="12 13">
    <name type="scientific">Gigaspora rosea</name>
    <dbReference type="NCBI Taxonomy" id="44941"/>
    <lineage>
        <taxon>Eukaryota</taxon>
        <taxon>Fungi</taxon>
        <taxon>Fungi incertae sedis</taxon>
        <taxon>Mucoromycota</taxon>
        <taxon>Glomeromycotina</taxon>
        <taxon>Glomeromycetes</taxon>
        <taxon>Diversisporales</taxon>
        <taxon>Gigasporaceae</taxon>
        <taxon>Gigaspora</taxon>
    </lineage>
</organism>
<dbReference type="PROSITE" id="PS00141">
    <property type="entry name" value="ASP_PROTEASE"/>
    <property type="match status" value="1"/>
</dbReference>
<evidence type="ECO:0000256" key="3">
    <source>
        <dbReference type="ARBA" id="ARBA00013205"/>
    </source>
</evidence>
<evidence type="ECO:0000256" key="10">
    <source>
        <dbReference type="RuleBase" id="RU000454"/>
    </source>
</evidence>
<comment type="similarity">
    <text evidence="2 10">Belongs to the peptidase A1 family.</text>
</comment>
<evidence type="ECO:0000256" key="5">
    <source>
        <dbReference type="ARBA" id="ARBA00022729"/>
    </source>
</evidence>
<dbReference type="InterPro" id="IPR021109">
    <property type="entry name" value="Peptidase_aspartic_dom_sf"/>
</dbReference>
<dbReference type="InterPro" id="IPR001461">
    <property type="entry name" value="Aspartic_peptidase_A1"/>
</dbReference>
<dbReference type="GO" id="GO:0006508">
    <property type="term" value="P:proteolysis"/>
    <property type="evidence" value="ECO:0007669"/>
    <property type="project" value="UniProtKB-KW"/>
</dbReference>
<evidence type="ECO:0000256" key="1">
    <source>
        <dbReference type="ARBA" id="ARBA00001130"/>
    </source>
</evidence>
<keyword evidence="4 10" id="KW-0645">Protease</keyword>
<reference evidence="12 13" key="1">
    <citation type="submission" date="2018-06" db="EMBL/GenBank/DDBJ databases">
        <title>Comparative genomics reveals the genomic features of Rhizophagus irregularis, R. cerebriforme, R. diaphanum and Gigaspora rosea, and their symbiotic lifestyle signature.</title>
        <authorList>
            <person name="Morin E."/>
            <person name="San Clemente H."/>
            <person name="Chen E.C.H."/>
            <person name="De La Providencia I."/>
            <person name="Hainaut M."/>
            <person name="Kuo A."/>
            <person name="Kohler A."/>
            <person name="Murat C."/>
            <person name="Tang N."/>
            <person name="Roy S."/>
            <person name="Loubradou J."/>
            <person name="Henrissat B."/>
            <person name="Grigoriev I.V."/>
            <person name="Corradi N."/>
            <person name="Roux C."/>
            <person name="Martin F.M."/>
        </authorList>
    </citation>
    <scope>NUCLEOTIDE SEQUENCE [LARGE SCALE GENOMIC DNA]</scope>
    <source>
        <strain evidence="12 13">DAOM 194757</strain>
    </source>
</reference>
<dbReference type="PRINTS" id="PR00792">
    <property type="entry name" value="PEPSIN"/>
</dbReference>
<comment type="caution">
    <text evidence="12">The sequence shown here is derived from an EMBL/GenBank/DDBJ whole genome shotgun (WGS) entry which is preliminary data.</text>
</comment>
<feature type="disulfide bond" evidence="9">
    <location>
        <begin position="46"/>
        <end position="52"/>
    </location>
</feature>
<keyword evidence="9" id="KW-1015">Disulfide bond</keyword>
<dbReference type="PANTHER" id="PTHR47966">
    <property type="entry name" value="BETA-SITE APP-CLEAVING ENZYME, ISOFORM A-RELATED"/>
    <property type="match status" value="1"/>
</dbReference>
<dbReference type="Pfam" id="PF00026">
    <property type="entry name" value="Asp"/>
    <property type="match status" value="1"/>
</dbReference>
<comment type="catalytic activity">
    <reaction evidence="1">
        <text>Hydrolysis of proteins with broad specificity similar to that of pepsin A, preferring hydrophobic residues at P1 and P1'. Clots milk and activates trypsinogen. Does not cleave 4-Gln-|-His-5, but does cleave 10-His-|-Leu-11 and 12-Val-|-Glu-13 in B chain of insulin.</text>
        <dbReference type="EC" id="3.4.23.21"/>
    </reaction>
</comment>
<protein>
    <recommendedName>
        <fullName evidence="3">rhizopuspepsin</fullName>
        <ecNumber evidence="3">3.4.23.21</ecNumber>
    </recommendedName>
</protein>
<name>A0A397VD58_9GLOM</name>
<feature type="non-terminal residue" evidence="12">
    <location>
        <position position="1"/>
    </location>
</feature>
<dbReference type="GO" id="GO:0004190">
    <property type="term" value="F:aspartic-type endopeptidase activity"/>
    <property type="evidence" value="ECO:0007669"/>
    <property type="project" value="UniProtKB-KW"/>
</dbReference>
<accession>A0A397VD58</accession>
<dbReference type="EMBL" id="QKWP01000419">
    <property type="protein sequence ID" value="RIB20395.1"/>
    <property type="molecule type" value="Genomic_DNA"/>
</dbReference>
<feature type="domain" description="Peptidase A1" evidence="11">
    <location>
        <begin position="17"/>
        <end position="324"/>
    </location>
</feature>
<dbReference type="SUPFAM" id="SSF50630">
    <property type="entry name" value="Acid proteases"/>
    <property type="match status" value="1"/>
</dbReference>
<keyword evidence="6 10" id="KW-0064">Aspartyl protease</keyword>
<sequence length="327" mass="35884">SSKNTVPITDIKNDEDYYTSIIVGNQEFRVLLDTGSSNLWIPNSNCTDHDGCRNVRKFNSSKSPTFKPEGENWVITYGTGFASGVTEKDNIQIANLTAIEQIFGLADSIDDGFNDLECDGILGLAFDQLNTMDDGTQTFISTLIKQKTIAPIFSFHFQHVNASGDKGTFTLGGVDESKFKGNITFTPVIDSDTYNGFWVVSLKGANVNNNSLEFSREAIIDTGTTVPIIPADDAKKIFKHFPGSTYDPSDVYIIPCNTSDVVSFKFGGVNYEIPSKDLILDKKSETECVSSILPADIDFWLVGQTFLKNVYSVFDVGNKQVGFAPSK</sequence>
<feature type="active site" evidence="8">
    <location>
        <position position="33"/>
    </location>
</feature>
<evidence type="ECO:0000313" key="12">
    <source>
        <dbReference type="EMBL" id="RIB20395.1"/>
    </source>
</evidence>
<dbReference type="InterPro" id="IPR001969">
    <property type="entry name" value="Aspartic_peptidase_AS"/>
</dbReference>
<dbReference type="PANTHER" id="PTHR47966:SF75">
    <property type="entry name" value="ENDOPEPTIDASE (CTSD), PUTATIVE (AFU_ORTHOLOGUE AFUA_4G07040)-RELATED"/>
    <property type="match status" value="1"/>
</dbReference>
<evidence type="ECO:0000256" key="9">
    <source>
        <dbReference type="PIRSR" id="PIRSR601461-2"/>
    </source>
</evidence>
<evidence type="ECO:0000313" key="13">
    <source>
        <dbReference type="Proteomes" id="UP000266673"/>
    </source>
</evidence>
<evidence type="ECO:0000256" key="7">
    <source>
        <dbReference type="ARBA" id="ARBA00022801"/>
    </source>
</evidence>
<evidence type="ECO:0000256" key="8">
    <source>
        <dbReference type="PIRSR" id="PIRSR601461-1"/>
    </source>
</evidence>
<dbReference type="FunFam" id="2.40.70.10:FF:000115">
    <property type="entry name" value="Lysosomal aspartic protease"/>
    <property type="match status" value="1"/>
</dbReference>
<evidence type="ECO:0000256" key="2">
    <source>
        <dbReference type="ARBA" id="ARBA00007447"/>
    </source>
</evidence>
<keyword evidence="5" id="KW-0732">Signal</keyword>